<dbReference type="AlphaFoldDB" id="A0A6A5W473"/>
<reference evidence="2" key="1">
    <citation type="journal article" date="2020" name="Stud. Mycol.">
        <title>101 Dothideomycetes genomes: a test case for predicting lifestyles and emergence of pathogens.</title>
        <authorList>
            <person name="Haridas S."/>
            <person name="Albert R."/>
            <person name="Binder M."/>
            <person name="Bloem J."/>
            <person name="Labutti K."/>
            <person name="Salamov A."/>
            <person name="Andreopoulos B."/>
            <person name="Baker S."/>
            <person name="Barry K."/>
            <person name="Bills G."/>
            <person name="Bluhm B."/>
            <person name="Cannon C."/>
            <person name="Castanera R."/>
            <person name="Culley D."/>
            <person name="Daum C."/>
            <person name="Ezra D."/>
            <person name="Gonzalez J."/>
            <person name="Henrissat B."/>
            <person name="Kuo A."/>
            <person name="Liang C."/>
            <person name="Lipzen A."/>
            <person name="Lutzoni F."/>
            <person name="Magnuson J."/>
            <person name="Mondo S."/>
            <person name="Nolan M."/>
            <person name="Ohm R."/>
            <person name="Pangilinan J."/>
            <person name="Park H.-J."/>
            <person name="Ramirez L."/>
            <person name="Alfaro M."/>
            <person name="Sun H."/>
            <person name="Tritt A."/>
            <person name="Yoshinaga Y."/>
            <person name="Zwiers L.-H."/>
            <person name="Turgeon B."/>
            <person name="Goodwin S."/>
            <person name="Spatafora J."/>
            <person name="Crous P."/>
            <person name="Grigoriev I."/>
        </authorList>
    </citation>
    <scope>NUCLEOTIDE SEQUENCE</scope>
    <source>
        <strain evidence="2">CBS 123094</strain>
    </source>
</reference>
<gene>
    <name evidence="2" type="ORF">P154DRAFT_579737</name>
</gene>
<organism evidence="2 3">
    <name type="scientific">Amniculicola lignicola CBS 123094</name>
    <dbReference type="NCBI Taxonomy" id="1392246"/>
    <lineage>
        <taxon>Eukaryota</taxon>
        <taxon>Fungi</taxon>
        <taxon>Dikarya</taxon>
        <taxon>Ascomycota</taxon>
        <taxon>Pezizomycotina</taxon>
        <taxon>Dothideomycetes</taxon>
        <taxon>Pleosporomycetidae</taxon>
        <taxon>Pleosporales</taxon>
        <taxon>Amniculicolaceae</taxon>
        <taxon>Amniculicola</taxon>
    </lineage>
</organism>
<sequence length="151" mass="15906">MGRQRAPATPHRQAGKGRAGHGGLPGGSARPRQPLTSPRWRARSLNRRPKADWRLHLLQGLVKQKQLEAAVQTRAQTRRGGTSATVAQTQPAARPAGRASNGERVCGGDGAAVGGDGAAQAGPAGRWTSCSAFLAPAHCGRWEHGPRFWEG</sequence>
<feature type="region of interest" description="Disordered" evidence="1">
    <location>
        <begin position="1"/>
        <end position="48"/>
    </location>
</feature>
<feature type="region of interest" description="Disordered" evidence="1">
    <location>
        <begin position="70"/>
        <end position="104"/>
    </location>
</feature>
<evidence type="ECO:0000256" key="1">
    <source>
        <dbReference type="SAM" id="MobiDB-lite"/>
    </source>
</evidence>
<name>A0A6A5W473_9PLEO</name>
<dbReference type="Proteomes" id="UP000799779">
    <property type="component" value="Unassembled WGS sequence"/>
</dbReference>
<accession>A0A6A5W473</accession>
<evidence type="ECO:0000313" key="3">
    <source>
        <dbReference type="Proteomes" id="UP000799779"/>
    </source>
</evidence>
<proteinExistence type="predicted"/>
<protein>
    <submittedName>
        <fullName evidence="2">Uncharacterized protein</fullName>
    </submittedName>
</protein>
<evidence type="ECO:0000313" key="2">
    <source>
        <dbReference type="EMBL" id="KAF1996640.1"/>
    </source>
</evidence>
<feature type="compositionally biased region" description="Polar residues" evidence="1">
    <location>
        <begin position="73"/>
        <end position="91"/>
    </location>
</feature>
<dbReference type="EMBL" id="ML977623">
    <property type="protein sequence ID" value="KAF1996640.1"/>
    <property type="molecule type" value="Genomic_DNA"/>
</dbReference>
<keyword evidence="3" id="KW-1185">Reference proteome</keyword>